<evidence type="ECO:0000313" key="8">
    <source>
        <dbReference type="EMBL" id="MQR00126.1"/>
    </source>
</evidence>
<dbReference type="InterPro" id="IPR036249">
    <property type="entry name" value="Thioredoxin-like_sf"/>
</dbReference>
<proteinExistence type="inferred from homology"/>
<keyword evidence="4 7" id="KW-0408">Iron</keyword>
<dbReference type="GO" id="GO:0016491">
    <property type="term" value="F:oxidoreductase activity"/>
    <property type="evidence" value="ECO:0007669"/>
    <property type="project" value="InterPro"/>
</dbReference>
<comment type="caution">
    <text evidence="8">The sequence shown here is derived from an EMBL/GenBank/DDBJ whole genome shotgun (WGS) entry which is preliminary data.</text>
</comment>
<feature type="binding site" evidence="7">
    <location>
        <position position="83"/>
    </location>
    <ligand>
        <name>[2Fe-2S] cluster</name>
        <dbReference type="ChEBI" id="CHEBI:190135"/>
    </ligand>
</feature>
<evidence type="ECO:0000256" key="2">
    <source>
        <dbReference type="ARBA" id="ARBA00022714"/>
    </source>
</evidence>
<dbReference type="Proteomes" id="UP000451565">
    <property type="component" value="Unassembled WGS sequence"/>
</dbReference>
<dbReference type="EMBL" id="WINI01000001">
    <property type="protein sequence ID" value="MQR00126.1"/>
    <property type="molecule type" value="Genomic_DNA"/>
</dbReference>
<dbReference type="InterPro" id="IPR002023">
    <property type="entry name" value="NuoE-like"/>
</dbReference>
<dbReference type="CDD" id="cd03081">
    <property type="entry name" value="TRX_Fd_NuoE_FDH_gamma"/>
    <property type="match status" value="1"/>
</dbReference>
<dbReference type="InterPro" id="IPR028431">
    <property type="entry name" value="NADP_DH_HndA-like"/>
</dbReference>
<evidence type="ECO:0000256" key="1">
    <source>
        <dbReference type="ARBA" id="ARBA00010643"/>
    </source>
</evidence>
<dbReference type="GO" id="GO:0046872">
    <property type="term" value="F:metal ion binding"/>
    <property type="evidence" value="ECO:0007669"/>
    <property type="project" value="UniProtKB-KW"/>
</dbReference>
<evidence type="ECO:0000256" key="7">
    <source>
        <dbReference type="PIRSR" id="PIRSR000216-1"/>
    </source>
</evidence>
<comment type="cofactor">
    <cofactor evidence="6">
        <name>[2Fe-2S] cluster</name>
        <dbReference type="ChEBI" id="CHEBI:190135"/>
    </cofactor>
</comment>
<dbReference type="Gene3D" id="3.40.30.10">
    <property type="entry name" value="Glutaredoxin"/>
    <property type="match status" value="1"/>
</dbReference>
<keyword evidence="3 7" id="KW-0479">Metal-binding</keyword>
<dbReference type="AlphaFoldDB" id="A0A843YU12"/>
<feature type="binding site" evidence="7">
    <location>
        <position position="128"/>
    </location>
    <ligand>
        <name>[2Fe-2S] cluster</name>
        <dbReference type="ChEBI" id="CHEBI:190135"/>
    </ligand>
</feature>
<keyword evidence="9" id="KW-1185">Reference proteome</keyword>
<dbReference type="PROSITE" id="PS01099">
    <property type="entry name" value="COMPLEX1_24K"/>
    <property type="match status" value="1"/>
</dbReference>
<feature type="binding site" evidence="7">
    <location>
        <position position="124"/>
    </location>
    <ligand>
        <name>[2Fe-2S] cluster</name>
        <dbReference type="ChEBI" id="CHEBI:190135"/>
    </ligand>
</feature>
<dbReference type="GO" id="GO:0051537">
    <property type="term" value="F:2 iron, 2 sulfur cluster binding"/>
    <property type="evidence" value="ECO:0007669"/>
    <property type="project" value="UniProtKB-KW"/>
</dbReference>
<protein>
    <submittedName>
        <fullName evidence="8">Formate dehydrogenase subunit gamma</fullName>
    </submittedName>
</protein>
<organism evidence="8 9">
    <name type="scientific">Glaciimonas soli</name>
    <dbReference type="NCBI Taxonomy" id="2590999"/>
    <lineage>
        <taxon>Bacteria</taxon>
        <taxon>Pseudomonadati</taxon>
        <taxon>Pseudomonadota</taxon>
        <taxon>Betaproteobacteria</taxon>
        <taxon>Burkholderiales</taxon>
        <taxon>Oxalobacteraceae</taxon>
        <taxon>Glaciimonas</taxon>
    </lineage>
</organism>
<dbReference type="Gene3D" id="1.10.10.1590">
    <property type="entry name" value="NADH-quinone oxidoreductase subunit E"/>
    <property type="match status" value="1"/>
</dbReference>
<evidence type="ECO:0000256" key="3">
    <source>
        <dbReference type="ARBA" id="ARBA00022723"/>
    </source>
</evidence>
<name>A0A843YU12_9BURK</name>
<dbReference type="SUPFAM" id="SSF52833">
    <property type="entry name" value="Thioredoxin-like"/>
    <property type="match status" value="1"/>
</dbReference>
<evidence type="ECO:0000313" key="9">
    <source>
        <dbReference type="Proteomes" id="UP000451565"/>
    </source>
</evidence>
<keyword evidence="5 7" id="KW-0411">Iron-sulfur</keyword>
<dbReference type="PANTHER" id="PTHR43342:SF1">
    <property type="entry name" value="BIFURCATING [FEFE] HYDROGENASE GAMMA SUBUNIT"/>
    <property type="match status" value="1"/>
</dbReference>
<keyword evidence="2 7" id="KW-0001">2Fe-2S</keyword>
<evidence type="ECO:0000256" key="4">
    <source>
        <dbReference type="ARBA" id="ARBA00023004"/>
    </source>
</evidence>
<dbReference type="NCBIfam" id="NF004638">
    <property type="entry name" value="PRK05988.1"/>
    <property type="match status" value="1"/>
</dbReference>
<dbReference type="PIRSF" id="PIRSF000216">
    <property type="entry name" value="NADH_DH_24kDa"/>
    <property type="match status" value="1"/>
</dbReference>
<dbReference type="RefSeq" id="WP_322741565.1">
    <property type="nucleotide sequence ID" value="NZ_WINI01000001.1"/>
</dbReference>
<dbReference type="PANTHER" id="PTHR43342">
    <property type="entry name" value="NADH-QUINONE OXIDOREDUCTASE, E SUBUNIT"/>
    <property type="match status" value="1"/>
</dbReference>
<accession>A0A843YU12</accession>
<reference evidence="8 9" key="1">
    <citation type="submission" date="2019-10" db="EMBL/GenBank/DDBJ databases">
        <title>Glaciimonas soli sp. nov., a psychrophilic bacterium isolated from the forest soil of a high elevation mountain in Taiwan.</title>
        <authorList>
            <person name="Wang L.-T."/>
            <person name="Shieh W.Y."/>
        </authorList>
    </citation>
    <scope>NUCLEOTIDE SEQUENCE [LARGE SCALE GENOMIC DNA]</scope>
    <source>
        <strain evidence="8 9">GS1</strain>
    </source>
</reference>
<comment type="similarity">
    <text evidence="1">Belongs to the complex I 24 kDa subunit family.</text>
</comment>
<sequence length="160" mass="17182">METVSSAAVLAQVAAIVSAHKTMPGAMLPILHQIQDAVGYIPSDAVPLIADQLNLSRAEVHGVISFYHHFRQQPAGKHVVQICRAEACQAVGSEKLAEHAKLALGCDFHNTTSDGQFTLEPVYCLGQCACGPNIMIDDDLYARVSADKFNRLVAAKRGVE</sequence>
<comment type="cofactor">
    <cofactor evidence="7">
        <name>[2Fe-2S] cluster</name>
        <dbReference type="ChEBI" id="CHEBI:190135"/>
    </cofactor>
    <text evidence="7">Binds 1 [2Fe-2S] cluster.</text>
</comment>
<evidence type="ECO:0000256" key="6">
    <source>
        <dbReference type="ARBA" id="ARBA00034078"/>
    </source>
</evidence>
<gene>
    <name evidence="8" type="ORF">GEV47_05450</name>
</gene>
<dbReference type="Pfam" id="PF01257">
    <property type="entry name" value="2Fe-2S_thioredx"/>
    <property type="match status" value="1"/>
</dbReference>
<dbReference type="InterPro" id="IPR041921">
    <property type="entry name" value="NuoE_N"/>
</dbReference>
<evidence type="ECO:0000256" key="5">
    <source>
        <dbReference type="ARBA" id="ARBA00023014"/>
    </source>
</evidence>
<feature type="binding site" evidence="7">
    <location>
        <position position="88"/>
    </location>
    <ligand>
        <name>[2Fe-2S] cluster</name>
        <dbReference type="ChEBI" id="CHEBI:190135"/>
    </ligand>
</feature>